<name>A0A9W7ACP8_9STRA</name>
<proteinExistence type="predicted"/>
<keyword evidence="1" id="KW-1133">Transmembrane helix</keyword>
<sequence>MTVGKVATCPPDKVGINSSPHAGIRVNPRIKKAAAVARSTLSPARLSSTSVPATFTTPWAKVGLTLAVLNLCTTPVAAQNITTYNTTLPFVAKAIESTCDLTGSELAYLYEVMIKAWSNPFSLLAIAVAYVVIKKASPIAKKYVLLAKALIADKIGQVKGMFYSMLFSSIPSSSQITPQVLKEEIAIAQGMVKDKITGKVDEQFEQIEEGLVGKVDEVAEKFEEAQDGLMEFLGKEEDEEEEEVEKIGELDQATQVFNVLFHFLSAFWAFSMYLMNSDTNFMCSPNTRATSAACMMYKPATLSLWMVLMSTSHLAFWRRVRVTKPKEQTNILPGTPELPENTLSALILNTTFFLFGLWFIAAAFWLPLHLAFLPFSLFLMFGVPLLFMKLPVYLVGKASKALGVKEIADTGILELKVMATATVVTLVAAIEYVEMYAELDMDTWSRAVGDMFAELISDFSLTFSFNPSVSISWPSGLNFNQQVPLAVSSALFSVRTLEIIFKCEQGAQPHVKSRIWTAAVFEGILLGPARAIASLHQMYNERVSTEKEGGADINPHVDIYLPESVKELKPEAFKGCKKVKAVYAPGLVTIGDRCFEGCSHLEKIESLAPAVEDIGENAFLGCGKLVPPELAKLAGEEYDQYVVVEFLQASGMLTVPLAWKANERLWSRDGCKAKCGHITTWNVSVVVDMSELFKNATVFNEDLGEWEVSGVTKMNSMFEGASLFEGTGIGKWNVSVLTGMKHMFKDALSFRGEGIERWDTENVRQMFGVFQEALQFDVEKVNHWKIAVKSKFDNENLKAAAKEWCEDSGKAEAKYAHISGWDTSEVTSMRYLFSGGYGGSNLTEETAAQFNDDISRWNVDRVGNMSYMFNGAEKFDKDSVKNWDLSGKATMSMFG</sequence>
<dbReference type="InterPro" id="IPR032675">
    <property type="entry name" value="LRR_dom_sf"/>
</dbReference>
<keyword evidence="1" id="KW-0812">Transmembrane</keyword>
<dbReference type="Pfam" id="PF13306">
    <property type="entry name" value="LRR_5"/>
    <property type="match status" value="1"/>
</dbReference>
<feature type="transmembrane region" description="Helical" evidence="1">
    <location>
        <begin position="372"/>
        <end position="395"/>
    </location>
</feature>
<gene>
    <name evidence="2" type="ORF">TL16_g04819</name>
</gene>
<evidence type="ECO:0000313" key="2">
    <source>
        <dbReference type="EMBL" id="GMH67991.1"/>
    </source>
</evidence>
<organism evidence="2 3">
    <name type="scientific">Triparma laevis f. inornata</name>
    <dbReference type="NCBI Taxonomy" id="1714386"/>
    <lineage>
        <taxon>Eukaryota</taxon>
        <taxon>Sar</taxon>
        <taxon>Stramenopiles</taxon>
        <taxon>Ochrophyta</taxon>
        <taxon>Bolidophyceae</taxon>
        <taxon>Parmales</taxon>
        <taxon>Triparmaceae</taxon>
        <taxon>Triparma</taxon>
    </lineage>
</organism>
<dbReference type="InterPro" id="IPR026906">
    <property type="entry name" value="LRR_5"/>
</dbReference>
<evidence type="ECO:0000256" key="1">
    <source>
        <dbReference type="SAM" id="Phobius"/>
    </source>
</evidence>
<protein>
    <submittedName>
        <fullName evidence="2">Uncharacterized protein</fullName>
    </submittedName>
</protein>
<feature type="transmembrane region" description="Helical" evidence="1">
    <location>
        <begin position="116"/>
        <end position="133"/>
    </location>
</feature>
<dbReference type="Gene3D" id="3.80.10.10">
    <property type="entry name" value="Ribonuclease Inhibitor"/>
    <property type="match status" value="1"/>
</dbReference>
<feature type="transmembrane region" description="Helical" evidence="1">
    <location>
        <begin position="295"/>
        <end position="317"/>
    </location>
</feature>
<dbReference type="Pfam" id="PF03382">
    <property type="entry name" value="DUF285"/>
    <property type="match status" value="2"/>
</dbReference>
<dbReference type="AlphaFoldDB" id="A0A9W7ACP8"/>
<feature type="transmembrane region" description="Helical" evidence="1">
    <location>
        <begin position="346"/>
        <end position="366"/>
    </location>
</feature>
<comment type="caution">
    <text evidence="2">The sequence shown here is derived from an EMBL/GenBank/DDBJ whole genome shotgun (WGS) entry which is preliminary data.</text>
</comment>
<reference evidence="3" key="1">
    <citation type="journal article" date="2023" name="Commun. Biol.">
        <title>Genome analysis of Parmales, the sister group of diatoms, reveals the evolutionary specialization of diatoms from phago-mixotrophs to photoautotrophs.</title>
        <authorList>
            <person name="Ban H."/>
            <person name="Sato S."/>
            <person name="Yoshikawa S."/>
            <person name="Yamada K."/>
            <person name="Nakamura Y."/>
            <person name="Ichinomiya M."/>
            <person name="Sato N."/>
            <person name="Blanc-Mathieu R."/>
            <person name="Endo H."/>
            <person name="Kuwata A."/>
            <person name="Ogata H."/>
        </authorList>
    </citation>
    <scope>NUCLEOTIDE SEQUENCE [LARGE SCALE GENOMIC DNA]</scope>
</reference>
<dbReference type="Proteomes" id="UP001162640">
    <property type="component" value="Unassembled WGS sequence"/>
</dbReference>
<dbReference type="EMBL" id="BLQM01000136">
    <property type="protein sequence ID" value="GMH67991.1"/>
    <property type="molecule type" value="Genomic_DNA"/>
</dbReference>
<dbReference type="InterPro" id="IPR005046">
    <property type="entry name" value="DUF285"/>
</dbReference>
<keyword evidence="1" id="KW-0472">Membrane</keyword>
<accession>A0A9W7ACP8</accession>
<evidence type="ECO:0000313" key="3">
    <source>
        <dbReference type="Proteomes" id="UP001162640"/>
    </source>
</evidence>
<feature type="transmembrane region" description="Helical" evidence="1">
    <location>
        <begin position="256"/>
        <end position="275"/>
    </location>
</feature>